<dbReference type="SUPFAM" id="SSF53474">
    <property type="entry name" value="alpha/beta-Hydrolases"/>
    <property type="match status" value="1"/>
</dbReference>
<dbReference type="Gene3D" id="3.40.50.1820">
    <property type="entry name" value="alpha/beta hydrolase"/>
    <property type="match status" value="1"/>
</dbReference>
<feature type="domain" description="AB hydrolase-1" evidence="1">
    <location>
        <begin position="47"/>
        <end position="159"/>
    </location>
</feature>
<organism evidence="2 4">
    <name type="scientific">Marinobacter mobilis</name>
    <dbReference type="NCBI Taxonomy" id="488533"/>
    <lineage>
        <taxon>Bacteria</taxon>
        <taxon>Pseudomonadati</taxon>
        <taxon>Pseudomonadota</taxon>
        <taxon>Gammaproteobacteria</taxon>
        <taxon>Pseudomonadales</taxon>
        <taxon>Marinobacteraceae</taxon>
        <taxon>Marinobacter</taxon>
    </lineage>
</organism>
<dbReference type="InterPro" id="IPR050266">
    <property type="entry name" value="AB_hydrolase_sf"/>
</dbReference>
<evidence type="ECO:0000313" key="2">
    <source>
        <dbReference type="EMBL" id="SDW74621.1"/>
    </source>
</evidence>
<evidence type="ECO:0000313" key="3">
    <source>
        <dbReference type="EMBL" id="SDX52029.1"/>
    </source>
</evidence>
<evidence type="ECO:0000313" key="4">
    <source>
        <dbReference type="Proteomes" id="UP000199675"/>
    </source>
</evidence>
<dbReference type="GO" id="GO:0046464">
    <property type="term" value="P:acylglycerol catabolic process"/>
    <property type="evidence" value="ECO:0007669"/>
    <property type="project" value="TreeGrafter"/>
</dbReference>
<dbReference type="RefSeq" id="WP_091812288.1">
    <property type="nucleotide sequence ID" value="NZ_FNNE01000004.1"/>
</dbReference>
<dbReference type="InterPro" id="IPR029058">
    <property type="entry name" value="AB_hydrolase_fold"/>
</dbReference>
<dbReference type="Proteomes" id="UP000199675">
    <property type="component" value="Unassembled WGS sequence"/>
</dbReference>
<sequence>MRIPTPDLWPLARTSHRWLQQTRRREAVVDNHRLVWLERGSPSAGRPTVVLLHGFTAMKENWGLWLPLLPRDWHLLVPDLPGFGESEYHANASYRYEIQASRLRNWLSSLNLDNVHLVGSSMGGAIASILAGRLEPEARSLTVLNSAGIPEHADVDINAPFTSDRDSILVPTSLPEVHRMFTSVGNGSTNPGALAITGLLGPDLISREHAHRHIFSDMVADGLAPARYLDSQTIPLQVQWGARDVITPTCCVDYFRRVRPEADIHVFRGVGHLPMLEAPKRSASALIRFVRAQSTY</sequence>
<gene>
    <name evidence="2" type="ORF">SAMN04487960_10430</name>
    <name evidence="3" type="ORF">SAMN04487960_110129</name>
</gene>
<dbReference type="GO" id="GO:0047372">
    <property type="term" value="F:monoacylglycerol lipase activity"/>
    <property type="evidence" value="ECO:0007669"/>
    <property type="project" value="TreeGrafter"/>
</dbReference>
<protein>
    <submittedName>
        <fullName evidence="2">Pimeloyl-ACP methyl ester carboxylesterase</fullName>
    </submittedName>
</protein>
<dbReference type="PANTHER" id="PTHR43798">
    <property type="entry name" value="MONOACYLGLYCEROL LIPASE"/>
    <property type="match status" value="1"/>
</dbReference>
<keyword evidence="4" id="KW-1185">Reference proteome</keyword>
<dbReference type="PANTHER" id="PTHR43798:SF5">
    <property type="entry name" value="MONOACYLGLYCEROL LIPASE ABHD6"/>
    <property type="match status" value="1"/>
</dbReference>
<dbReference type="EMBL" id="FNNE01000010">
    <property type="protein sequence ID" value="SDX52029.1"/>
    <property type="molecule type" value="Genomic_DNA"/>
</dbReference>
<dbReference type="InterPro" id="IPR000073">
    <property type="entry name" value="AB_hydrolase_1"/>
</dbReference>
<evidence type="ECO:0000259" key="1">
    <source>
        <dbReference type="Pfam" id="PF00561"/>
    </source>
</evidence>
<name>A0A1H2W253_9GAMM</name>
<accession>A0A1H2W253</accession>
<reference evidence="2 4" key="1">
    <citation type="submission" date="2016-10" db="EMBL/GenBank/DDBJ databases">
        <authorList>
            <person name="de Groot N.N."/>
        </authorList>
    </citation>
    <scope>NUCLEOTIDE SEQUENCE [LARGE SCALE GENOMIC DNA]</scope>
    <source>
        <strain evidence="2 4">CGMCC 1.7059</strain>
    </source>
</reference>
<dbReference type="AlphaFoldDB" id="A0A1H2W253"/>
<dbReference type="Pfam" id="PF00561">
    <property type="entry name" value="Abhydrolase_1"/>
    <property type="match status" value="1"/>
</dbReference>
<dbReference type="STRING" id="488533.SAMN04487960_10430"/>
<dbReference type="EMBL" id="FNNE01000004">
    <property type="protein sequence ID" value="SDW74621.1"/>
    <property type="molecule type" value="Genomic_DNA"/>
</dbReference>
<dbReference type="OrthoDB" id="9780765at2"/>
<proteinExistence type="predicted"/>
<dbReference type="PRINTS" id="PR00111">
    <property type="entry name" value="ABHYDROLASE"/>
</dbReference>
<dbReference type="GO" id="GO:0016020">
    <property type="term" value="C:membrane"/>
    <property type="evidence" value="ECO:0007669"/>
    <property type="project" value="TreeGrafter"/>
</dbReference>